<dbReference type="InterPro" id="IPR000315">
    <property type="entry name" value="Znf_B-box"/>
</dbReference>
<evidence type="ECO:0000256" key="9">
    <source>
        <dbReference type="PROSITE-ProRule" id="PRU00024"/>
    </source>
</evidence>
<dbReference type="CDD" id="cd19821">
    <property type="entry name" value="Bbox1_BBX-like"/>
    <property type="match status" value="2"/>
</dbReference>
<evidence type="ECO:0000256" key="1">
    <source>
        <dbReference type="ARBA" id="ARBA00004123"/>
    </source>
</evidence>
<dbReference type="GO" id="GO:0009640">
    <property type="term" value="P:photomorphogenesis"/>
    <property type="evidence" value="ECO:0007669"/>
    <property type="project" value="TreeGrafter"/>
</dbReference>
<feature type="domain" description="B box-type" evidence="11">
    <location>
        <begin position="57"/>
        <end position="99"/>
    </location>
</feature>
<evidence type="ECO:0000313" key="12">
    <source>
        <dbReference type="EMBL" id="KAH9308304.1"/>
    </source>
</evidence>
<name>A0AA38FQE1_TAXCH</name>
<evidence type="ECO:0000313" key="13">
    <source>
        <dbReference type="Proteomes" id="UP000824469"/>
    </source>
</evidence>
<evidence type="ECO:0000256" key="8">
    <source>
        <dbReference type="ARBA" id="ARBA00023242"/>
    </source>
</evidence>
<dbReference type="GO" id="GO:0006355">
    <property type="term" value="P:regulation of DNA-templated transcription"/>
    <property type="evidence" value="ECO:0007669"/>
    <property type="project" value="TreeGrafter"/>
</dbReference>
<feature type="domain" description="B box-type" evidence="11">
    <location>
        <begin position="1"/>
        <end position="47"/>
    </location>
</feature>
<protein>
    <recommendedName>
        <fullName evidence="11">B box-type domain-containing protein</fullName>
    </recommendedName>
</protein>
<evidence type="ECO:0000256" key="10">
    <source>
        <dbReference type="SAM" id="MobiDB-lite"/>
    </source>
</evidence>
<keyword evidence="6" id="KW-0805">Transcription regulation</keyword>
<keyword evidence="3" id="KW-0677">Repeat</keyword>
<keyword evidence="4 9" id="KW-0863">Zinc-finger</keyword>
<dbReference type="InterPro" id="IPR051979">
    <property type="entry name" value="B-box_zinc_finger"/>
</dbReference>
<comment type="caution">
    <text evidence="12">The sequence shown here is derived from an EMBL/GenBank/DDBJ whole genome shotgun (WGS) entry which is preliminary data.</text>
</comment>
<dbReference type="Pfam" id="PF00643">
    <property type="entry name" value="zf-B_box"/>
    <property type="match status" value="2"/>
</dbReference>
<keyword evidence="2" id="KW-0479">Metal-binding</keyword>
<feature type="region of interest" description="Disordered" evidence="10">
    <location>
        <begin position="109"/>
        <end position="134"/>
    </location>
</feature>
<evidence type="ECO:0000256" key="7">
    <source>
        <dbReference type="ARBA" id="ARBA00023163"/>
    </source>
</evidence>
<dbReference type="Gene3D" id="3.30.160.60">
    <property type="entry name" value="Classic Zinc Finger"/>
    <property type="match status" value="1"/>
</dbReference>
<dbReference type="GO" id="GO:0005634">
    <property type="term" value="C:nucleus"/>
    <property type="evidence" value="ECO:0007669"/>
    <property type="project" value="UniProtKB-SubCell"/>
</dbReference>
<dbReference type="EMBL" id="JAHRHJ020000007">
    <property type="protein sequence ID" value="KAH9308304.1"/>
    <property type="molecule type" value="Genomic_DNA"/>
</dbReference>
<evidence type="ECO:0000256" key="4">
    <source>
        <dbReference type="ARBA" id="ARBA00022771"/>
    </source>
</evidence>
<evidence type="ECO:0000256" key="6">
    <source>
        <dbReference type="ARBA" id="ARBA00023015"/>
    </source>
</evidence>
<keyword evidence="7" id="KW-0804">Transcription</keyword>
<organism evidence="12 13">
    <name type="scientific">Taxus chinensis</name>
    <name type="common">Chinese yew</name>
    <name type="synonym">Taxus wallichiana var. chinensis</name>
    <dbReference type="NCBI Taxonomy" id="29808"/>
    <lineage>
        <taxon>Eukaryota</taxon>
        <taxon>Viridiplantae</taxon>
        <taxon>Streptophyta</taxon>
        <taxon>Embryophyta</taxon>
        <taxon>Tracheophyta</taxon>
        <taxon>Spermatophyta</taxon>
        <taxon>Pinopsida</taxon>
        <taxon>Pinidae</taxon>
        <taxon>Conifers II</taxon>
        <taxon>Cupressales</taxon>
        <taxon>Taxaceae</taxon>
        <taxon>Taxus</taxon>
    </lineage>
</organism>
<sequence length="260" mass="28509">MKVECDVCERGEASVFCCADEAALCAACDSQVHQANKLASKHPRLSLLHSPPDFPTCDICQEKRAFFFCKQDRALLCRDCDFSVHSANDLTAKHSRFLVPGIKVSLHPSLPDALPPPPPSSSSSSNGKEEKEIETVLNNKEGEWVSQKMNPLTDLPIFPPKSAHVLNQGEPHKERNGGAGRADISQYLTEVEEFLASSSPARLDWFAIKGAGEDIGKALAADWAADVGLCVPPNFYRETMAEVPETETETEETCNYSHYS</sequence>
<comment type="subcellular location">
    <subcellularLocation>
        <location evidence="1">Nucleus</location>
    </subcellularLocation>
</comment>
<evidence type="ECO:0000256" key="5">
    <source>
        <dbReference type="ARBA" id="ARBA00022833"/>
    </source>
</evidence>
<keyword evidence="8" id="KW-0539">Nucleus</keyword>
<dbReference type="Proteomes" id="UP000824469">
    <property type="component" value="Unassembled WGS sequence"/>
</dbReference>
<evidence type="ECO:0000256" key="2">
    <source>
        <dbReference type="ARBA" id="ARBA00022723"/>
    </source>
</evidence>
<keyword evidence="5" id="KW-0862">Zinc</keyword>
<feature type="non-terminal residue" evidence="12">
    <location>
        <position position="260"/>
    </location>
</feature>
<dbReference type="GO" id="GO:0008270">
    <property type="term" value="F:zinc ion binding"/>
    <property type="evidence" value="ECO:0007669"/>
    <property type="project" value="UniProtKB-KW"/>
</dbReference>
<dbReference type="InterPro" id="IPR049808">
    <property type="entry name" value="CONSTANS-like_Bbox1"/>
</dbReference>
<accession>A0AA38FQE1</accession>
<dbReference type="PANTHER" id="PTHR31832:SF52">
    <property type="entry name" value="B-BOX ZINC FINGER PROTEIN 21"/>
    <property type="match status" value="1"/>
</dbReference>
<proteinExistence type="predicted"/>
<evidence type="ECO:0000256" key="3">
    <source>
        <dbReference type="ARBA" id="ARBA00022737"/>
    </source>
</evidence>
<dbReference type="AlphaFoldDB" id="A0AA38FQE1"/>
<dbReference type="SMART" id="SM00336">
    <property type="entry name" value="BBOX"/>
    <property type="match status" value="2"/>
</dbReference>
<evidence type="ECO:0000259" key="11">
    <source>
        <dbReference type="PROSITE" id="PS50119"/>
    </source>
</evidence>
<dbReference type="OMA" id="PERLDWG"/>
<reference evidence="12 13" key="1">
    <citation type="journal article" date="2021" name="Nat. Plants">
        <title>The Taxus genome provides insights into paclitaxel biosynthesis.</title>
        <authorList>
            <person name="Xiong X."/>
            <person name="Gou J."/>
            <person name="Liao Q."/>
            <person name="Li Y."/>
            <person name="Zhou Q."/>
            <person name="Bi G."/>
            <person name="Li C."/>
            <person name="Du R."/>
            <person name="Wang X."/>
            <person name="Sun T."/>
            <person name="Guo L."/>
            <person name="Liang H."/>
            <person name="Lu P."/>
            <person name="Wu Y."/>
            <person name="Zhang Z."/>
            <person name="Ro D.K."/>
            <person name="Shang Y."/>
            <person name="Huang S."/>
            <person name="Yan J."/>
        </authorList>
    </citation>
    <scope>NUCLEOTIDE SEQUENCE [LARGE SCALE GENOMIC DNA]</scope>
    <source>
        <strain evidence="12">Ta-2019</strain>
    </source>
</reference>
<keyword evidence="13" id="KW-1185">Reference proteome</keyword>
<dbReference type="PANTHER" id="PTHR31832">
    <property type="entry name" value="B-BOX ZINC FINGER PROTEIN 22"/>
    <property type="match status" value="1"/>
</dbReference>
<gene>
    <name evidence="12" type="ORF">KI387_036215</name>
</gene>
<dbReference type="PROSITE" id="PS50119">
    <property type="entry name" value="ZF_BBOX"/>
    <property type="match status" value="2"/>
</dbReference>